<dbReference type="CDD" id="cd14556">
    <property type="entry name" value="R-PTPc-typeIIb-2"/>
    <property type="match status" value="1"/>
</dbReference>
<evidence type="ECO:0000313" key="24">
    <source>
        <dbReference type="Proteomes" id="UP000838412"/>
    </source>
</evidence>
<evidence type="ECO:0000256" key="5">
    <source>
        <dbReference type="ARBA" id="ARBA00022729"/>
    </source>
</evidence>
<dbReference type="FunFam" id="3.90.190.10:FF:000062">
    <property type="entry name" value="Receptor-type tyrosine-protein phosphatase kappa"/>
    <property type="match status" value="1"/>
</dbReference>
<feature type="domain" description="Tyrosine specific protein phosphatases" evidence="20">
    <location>
        <begin position="2588"/>
        <end position="2660"/>
    </location>
</feature>
<evidence type="ECO:0000256" key="7">
    <source>
        <dbReference type="ARBA" id="ARBA00022801"/>
    </source>
</evidence>
<feature type="transmembrane region" description="Helical" evidence="16">
    <location>
        <begin position="2012"/>
        <end position="2036"/>
    </location>
</feature>
<feature type="domain" description="Tyrosine-protein phosphatase" evidence="19">
    <location>
        <begin position="2105"/>
        <end position="2374"/>
    </location>
</feature>
<dbReference type="Pfam" id="PF00102">
    <property type="entry name" value="Y_phosphatase"/>
    <property type="match status" value="2"/>
</dbReference>
<feature type="domain" description="Fibronectin type-III" evidence="22">
    <location>
        <begin position="931"/>
        <end position="1032"/>
    </location>
</feature>
<keyword evidence="8" id="KW-0904">Protein phosphatase</keyword>
<dbReference type="PROSITE" id="PS50835">
    <property type="entry name" value="IG_LIKE"/>
    <property type="match status" value="1"/>
</dbReference>
<dbReference type="InterPro" id="IPR050713">
    <property type="entry name" value="RTP_Phos/Ushers"/>
</dbReference>
<dbReference type="FunFam" id="2.170.300.10:FF:000003">
    <property type="entry name" value="tyrosine-protein kinase receptor Tie-1 isoform X1"/>
    <property type="match status" value="1"/>
</dbReference>
<dbReference type="PROSITE" id="PS00022">
    <property type="entry name" value="EGF_1"/>
    <property type="match status" value="2"/>
</dbReference>
<evidence type="ECO:0000256" key="6">
    <source>
        <dbReference type="ARBA" id="ARBA00022737"/>
    </source>
</evidence>
<evidence type="ECO:0000259" key="19">
    <source>
        <dbReference type="PROSITE" id="PS50055"/>
    </source>
</evidence>
<evidence type="ECO:0000256" key="9">
    <source>
        <dbReference type="ARBA" id="ARBA00022989"/>
    </source>
</evidence>
<dbReference type="InterPro" id="IPR003961">
    <property type="entry name" value="FN3_dom"/>
</dbReference>
<dbReference type="SMART" id="SM00194">
    <property type="entry name" value="PTPc"/>
    <property type="match status" value="2"/>
</dbReference>
<evidence type="ECO:0000256" key="4">
    <source>
        <dbReference type="ARBA" id="ARBA00022692"/>
    </source>
</evidence>
<keyword evidence="3 15" id="KW-0245">EGF-like domain</keyword>
<feature type="domain" description="Fibronectin type-III" evidence="22">
    <location>
        <begin position="1350"/>
        <end position="1456"/>
    </location>
</feature>
<dbReference type="InterPro" id="IPR003599">
    <property type="entry name" value="Ig_sub"/>
</dbReference>
<keyword evidence="4 16" id="KW-0812">Transmembrane</keyword>
<evidence type="ECO:0000256" key="11">
    <source>
        <dbReference type="ARBA" id="ARBA00023157"/>
    </source>
</evidence>
<dbReference type="InterPro" id="IPR000742">
    <property type="entry name" value="EGF"/>
</dbReference>
<dbReference type="SMART" id="SM00409">
    <property type="entry name" value="IG"/>
    <property type="match status" value="2"/>
</dbReference>
<reference evidence="23" key="1">
    <citation type="submission" date="2022-01" db="EMBL/GenBank/DDBJ databases">
        <authorList>
            <person name="Braso-Vives M."/>
        </authorList>
    </citation>
    <scope>NUCLEOTIDE SEQUENCE</scope>
</reference>
<dbReference type="Proteomes" id="UP000838412">
    <property type="component" value="Chromosome 6"/>
</dbReference>
<feature type="domain" description="Fibronectin type-III" evidence="22">
    <location>
        <begin position="1662"/>
        <end position="1756"/>
    </location>
</feature>
<evidence type="ECO:0000256" key="16">
    <source>
        <dbReference type="SAM" id="Phobius"/>
    </source>
</evidence>
<protein>
    <recommendedName>
        <fullName evidence="2">protein-tyrosine-phosphatase</fullName>
        <ecNumber evidence="2">3.1.3.48</ecNumber>
    </recommendedName>
</protein>
<feature type="domain" description="Fibronectin type-III" evidence="22">
    <location>
        <begin position="1457"/>
        <end position="1559"/>
    </location>
</feature>
<dbReference type="EMBL" id="OV696691">
    <property type="protein sequence ID" value="CAH1268399.1"/>
    <property type="molecule type" value="Genomic_DNA"/>
</dbReference>
<evidence type="ECO:0000259" key="22">
    <source>
        <dbReference type="PROSITE" id="PS50853"/>
    </source>
</evidence>
<feature type="domain" description="Tyrosine specific protein phosphatases" evidence="20">
    <location>
        <begin position="2294"/>
        <end position="2365"/>
    </location>
</feature>
<evidence type="ECO:0000256" key="13">
    <source>
        <dbReference type="ARBA" id="ARBA00023319"/>
    </source>
</evidence>
<keyword evidence="6" id="KW-0677">Repeat</keyword>
<accession>A0A8K0EZL9</accession>
<feature type="disulfide bond" evidence="15">
    <location>
        <begin position="258"/>
        <end position="267"/>
    </location>
</feature>
<feature type="chain" id="PRO_5035457226" description="protein-tyrosine-phosphatase" evidence="17">
    <location>
        <begin position="28"/>
        <end position="2680"/>
    </location>
</feature>
<dbReference type="InterPro" id="IPR000242">
    <property type="entry name" value="PTP_cat"/>
</dbReference>
<dbReference type="PROSITE" id="PS50055">
    <property type="entry name" value="TYR_PHOSPHATASE_PTP"/>
    <property type="match status" value="2"/>
</dbReference>
<comment type="catalytic activity">
    <reaction evidence="14">
        <text>O-phospho-L-tyrosyl-[protein] + H2O = L-tyrosyl-[protein] + phosphate</text>
        <dbReference type="Rhea" id="RHEA:10684"/>
        <dbReference type="Rhea" id="RHEA-COMP:10136"/>
        <dbReference type="Rhea" id="RHEA-COMP:20101"/>
        <dbReference type="ChEBI" id="CHEBI:15377"/>
        <dbReference type="ChEBI" id="CHEBI:43474"/>
        <dbReference type="ChEBI" id="CHEBI:46858"/>
        <dbReference type="ChEBI" id="CHEBI:61978"/>
        <dbReference type="EC" id="3.1.3.48"/>
    </reaction>
</comment>
<comment type="caution">
    <text evidence="15">Lacks conserved residue(s) required for the propagation of feature annotation.</text>
</comment>
<proteinExistence type="predicted"/>
<comment type="subcellular location">
    <subcellularLocation>
        <location evidence="1">Membrane</location>
        <topology evidence="1">Single-pass type I membrane protein</topology>
    </subcellularLocation>
</comment>
<dbReference type="Gene3D" id="2.60.40.10">
    <property type="entry name" value="Immunoglobulins"/>
    <property type="match status" value="11"/>
</dbReference>
<dbReference type="InterPro" id="IPR029021">
    <property type="entry name" value="Prot-tyrosine_phosphatase-like"/>
</dbReference>
<evidence type="ECO:0000256" key="2">
    <source>
        <dbReference type="ARBA" id="ARBA00013064"/>
    </source>
</evidence>
<organism evidence="23 24">
    <name type="scientific">Branchiostoma lanceolatum</name>
    <name type="common">Common lancelet</name>
    <name type="synonym">Amphioxus lanceolatum</name>
    <dbReference type="NCBI Taxonomy" id="7740"/>
    <lineage>
        <taxon>Eukaryota</taxon>
        <taxon>Metazoa</taxon>
        <taxon>Chordata</taxon>
        <taxon>Cephalochordata</taxon>
        <taxon>Leptocardii</taxon>
        <taxon>Amphioxiformes</taxon>
        <taxon>Branchiostomatidae</taxon>
        <taxon>Branchiostoma</taxon>
    </lineage>
</organism>
<dbReference type="InterPro" id="IPR036179">
    <property type="entry name" value="Ig-like_dom_sf"/>
</dbReference>
<dbReference type="InterPro" id="IPR036116">
    <property type="entry name" value="FN3_sf"/>
</dbReference>
<name>A0A8K0EZL9_BRALA</name>
<dbReference type="OrthoDB" id="1668230at2759"/>
<evidence type="ECO:0000256" key="8">
    <source>
        <dbReference type="ARBA" id="ARBA00022912"/>
    </source>
</evidence>
<evidence type="ECO:0000256" key="3">
    <source>
        <dbReference type="ARBA" id="ARBA00022536"/>
    </source>
</evidence>
<feature type="domain" description="Fibronectin type-III" evidence="22">
    <location>
        <begin position="1757"/>
        <end position="1860"/>
    </location>
</feature>
<dbReference type="SUPFAM" id="SSF48726">
    <property type="entry name" value="Immunoglobulin"/>
    <property type="match status" value="1"/>
</dbReference>
<dbReference type="PRINTS" id="PR00700">
    <property type="entry name" value="PRTYPHPHTASE"/>
</dbReference>
<dbReference type="SMART" id="SM00181">
    <property type="entry name" value="EGF"/>
    <property type="match status" value="12"/>
</dbReference>
<evidence type="ECO:0000259" key="21">
    <source>
        <dbReference type="PROSITE" id="PS50835"/>
    </source>
</evidence>
<dbReference type="InterPro" id="IPR057598">
    <property type="entry name" value="Fn3_PTPRU"/>
</dbReference>
<dbReference type="SUPFAM" id="SSF49265">
    <property type="entry name" value="Fibronectin type III"/>
    <property type="match status" value="6"/>
</dbReference>
<dbReference type="SMART" id="SM00060">
    <property type="entry name" value="FN3"/>
    <property type="match status" value="9"/>
</dbReference>
<dbReference type="SUPFAM" id="SSF52799">
    <property type="entry name" value="(Phosphotyrosine protein) phosphatases II"/>
    <property type="match status" value="2"/>
</dbReference>
<dbReference type="GO" id="GO:0016020">
    <property type="term" value="C:membrane"/>
    <property type="evidence" value="ECO:0007669"/>
    <property type="project" value="UniProtKB-SubCell"/>
</dbReference>
<gene>
    <name evidence="23" type="primary">PTPRT</name>
    <name evidence="23" type="ORF">BLAG_LOCUS21347</name>
</gene>
<sequence>MEGGSFARWTMLHVLVALSLTVLHVQGLTVDMAVLNAFPAVDPQDRDTYIYCYSMGDIVQQRQPAGAGKYPLRVELDTGSGKKVTDKRVTYMIPPNGVAVRMLAAAGYAQVGAFSCKARMKNGGDKRVSKIITLKVNRKAHFFPMEFTRTVNLGEDVTLRMTMRSRKPDVAIAWKKDGKSVNNPVNDRPELTIRQAKKSDTGIYEVFYFGFYATRQQGIMRLIVRGCAARKWGENCEKDCPVCYNGGQCDHTTGECVCAPGFNGTNCDRGCGGNRFGQACNFRCNSMGSIDGCRGRMLCVPDPVGCVCPPGFKGPLCLQMCEEGSYGVGCSQSCHCLHGNTVCDRYTGACAGGCAAGWQGPSCQKECDDGRFGMFCKRSCHCAAGETACHKETGACSTGCAAGWRGVDCQKECDDKTFGPGCQKECHCKDGVQCDRKSGLCPAGCASGWYGLSCQDTDPPGTAARKESFPVSVDCVEGTFGENCEFPCRCRLGEPCDQRTGVCPSGCGNGWTGTSCQQECPDGTFGPECTYQCHCDQVPCDKKFGVCRRGCAPGWKGIACNKACPDGKYGAGCSSECHCLGGPEDCDKVTGECTGGCAAGWEGPECQRECTEGKFGPGCKDVCHCRHDVPCDMYTGQCEKGCAPGWRGDDCQKGCPIGKFGEDCLYDCHCLDGNFCSRYNGTCLRGCQPGWQGYNCQEKCPLGTFGQECKGTCHCDQGLCDRITGACASGCAEGWMGRACQQKCPPGRYGTSCKGTCHCNGTCDIRTGACDGGCALGWEGPICQKSCEVGRYGLNCAQTCLCANNDVACDRATGPTKDCVCREGYFGPDCSEKAVGPDITSFTYTRVNLGQPTNFSCSARGHPPPRKDDIRMFLVNQVPGLPVVATHVGENGTRTNFFQAEVQKGEVFECVVTTEVGESRRNLTTDVFEPPYLKFQPLVIPGIMTFSLRWRAWAEGFDNGDGPVTSYSIWYRPDGEEEWTVQPVDFYPGQEEFNETLEGLAPGRTYDIAVMLSREGPGGQEKAPLKVVRQETRCGAPLEPPKDVRVQIHGPRHIIVNWDVPEVEVIRCWYYGFRVHHKKANELLDKVSVSQNQTSTTRQYNLFVSPATTYLVKVELWNLVGSNQSPYYEVKTPDDVPGPVRGFKVLRYSSKAVQVKWEEPTEKNGLLVGYQVTQKLKRRNRRSPGDTCVIPVPGNATETWRVAPNITSFMFEGLLPHSLYRLSVQAITRAGPGQEVAIEQTTAQGAPSGSIENLQVVSFQAKAMQISWDPPACESRNGNITHYEVSSEEVNSTSPLPGSETANVSTTDIWLYDLVPYTTYRLRVRAYTRAGPGPWSTQLLQRTREFRPEAPRDFQVDSVSPTSISLSWREPWPPGGIITHYEVIFWKTMDEFGAPSLLNNRTVLVNETYGPDDVIQYEIDDLSTNVNYTVNIKAFNGVGMSPNARVTAFTDESAPGPVTNLTAVDVTTNAIVVRWEKPLLNPDKVSAYEVTYQSKTKGACPLSVSFVTIYLIPNASVTEYKMFGLTPYTLYGISVRSRTKAGFSEVTEIEIRTGETVPTGPPTNILHSQVTPTSVFFTFLPPLCDQKNGEITMYEYVLVRQNATSISEWLLGNTSATTYAQKFDGLIPFTDYYFRVRGFTSAGPGPFSDAVSVRTAEDKPPAPQDLRVAFTSDTTATITWTAPSPPHGNILRYAIEIQKDGESLNTSKIIRAADRKNRLVIRDLAPFSNYSIRVRAATAVGKGPFSTSVTALTDEGVPGMPDDLTVTTTKNSIVVQWKPPLQPNGVIQGYKVSCKGLASHDPDYDPAKDVYPVEKLATEFHHVFEGLYSGTDYAITIRARTKKGYGDTAFKNCSTTIAEPPTPEAPLPVGEAKDNTVSLELKPVLPKNGPISAYYVVVQGNNQLRFLDNQGEMLDYHEASDQGKPFYITAMFSPDEVKEKKNFVVGDNKTYGGYWNAPLVEGEKYSFIYGVASELNGEKLMSFSETQRPITVSQDPSDDGPTVQRAADNSSLMIAIFVAVLLLLLLIFMILLAVYVTRRKRQGTLDVAAKEAVCLSPVAKAQDAENPEGHAPFPFPVKEGQYPPLKLEEFAEHVRLMRRDSKQGFKLEHASLPDGQTSSWETAFKEENKTKNRYGNIVPYDSSRVVLEPTVDDPSSDYINATYCDGYREKQAYIATQGPKTNTVPDLWRMAWQEHSASIVMLTNLVEMARVQFYSDQEQSASIPKQKCKQYWPDEEDTYGDITVKVKSVEELSDYTIRTFIMTKEGEGEKREIKQFHFTNWLDHDVPDHPTQLLAFIRRVKALTPLEAGPTIVHCSAGVGRTGTFIVIDAMLEMARHEAHVDIFNHVLQLRKARIQMVQTADQYAFIHEAVLEALQTGDTHIPVSEFRDGYEAMTRKRPKVKKSPLDEEFKLLVKMTPAFDPEDSNAGWLEENKRKNRDQNVLPVDLQRAVLSTEYANQSDYINAMYLDSYKTRSAFIVTQTPLPDTVADFWQMVYEHGAQTIVMMNTLRKKDKDMVQYWPDEEGGAIEYGPIRVELTATTKAVNVTMKDFLLVNTRADSEDIRVVKHFQFLGTSRDQLCSRSRGAMVELLHLLTSWQNECGLGPVVVHCLTGVGLSGVFCAAVSLCEKMEEEKSVDIFQVARTLTIQRPHIINSAEHYKFLYDVAMEYLSSQQGLLTSH</sequence>
<dbReference type="PANTHER" id="PTHR46957">
    <property type="entry name" value="CYTOKINE RECEPTOR"/>
    <property type="match status" value="1"/>
</dbReference>
<feature type="domain" description="Fibronectin type-III" evidence="22">
    <location>
        <begin position="1136"/>
        <end position="1246"/>
    </location>
</feature>
<dbReference type="InterPro" id="IPR003595">
    <property type="entry name" value="Tyr_Pase_cat"/>
</dbReference>
<dbReference type="Gene3D" id="2.170.300.10">
    <property type="entry name" value="Tie2 ligand-binding domain superfamily"/>
    <property type="match status" value="3"/>
</dbReference>
<dbReference type="InterPro" id="IPR016130">
    <property type="entry name" value="Tyr_Pase_AS"/>
</dbReference>
<evidence type="ECO:0000256" key="12">
    <source>
        <dbReference type="ARBA" id="ARBA00023180"/>
    </source>
</evidence>
<dbReference type="PROSITE" id="PS00383">
    <property type="entry name" value="TYR_PHOSPHATASE_1"/>
    <property type="match status" value="1"/>
</dbReference>
<evidence type="ECO:0000313" key="23">
    <source>
        <dbReference type="EMBL" id="CAH1268399.1"/>
    </source>
</evidence>
<dbReference type="PROSITE" id="PS50056">
    <property type="entry name" value="TYR_PHOSPHATASE_2"/>
    <property type="match status" value="2"/>
</dbReference>
<evidence type="ECO:0000259" key="20">
    <source>
        <dbReference type="PROSITE" id="PS50056"/>
    </source>
</evidence>
<dbReference type="Pfam" id="PF23144">
    <property type="entry name" value="Fn3_PTPRU"/>
    <property type="match status" value="1"/>
</dbReference>
<evidence type="ECO:0000256" key="15">
    <source>
        <dbReference type="PROSITE-ProRule" id="PRU00076"/>
    </source>
</evidence>
<evidence type="ECO:0000256" key="17">
    <source>
        <dbReference type="SAM" id="SignalP"/>
    </source>
</evidence>
<dbReference type="InterPro" id="IPR013783">
    <property type="entry name" value="Ig-like_fold"/>
</dbReference>
<dbReference type="EC" id="3.1.3.48" evidence="2"/>
<dbReference type="SMART" id="SM00404">
    <property type="entry name" value="PTPc_motif"/>
    <property type="match status" value="2"/>
</dbReference>
<feature type="domain" description="EGF-like" evidence="18">
    <location>
        <begin position="232"/>
        <end position="268"/>
    </location>
</feature>
<dbReference type="CDD" id="cd00063">
    <property type="entry name" value="FN3"/>
    <property type="match status" value="9"/>
</dbReference>
<evidence type="ECO:0000256" key="10">
    <source>
        <dbReference type="ARBA" id="ARBA00023136"/>
    </source>
</evidence>
<keyword evidence="13" id="KW-0393">Immunoglobulin domain</keyword>
<keyword evidence="11 15" id="KW-1015">Disulfide bond</keyword>
<dbReference type="InterPro" id="IPR000387">
    <property type="entry name" value="Tyr_Pase_dom"/>
</dbReference>
<keyword evidence="9 16" id="KW-1133">Transmembrane helix</keyword>
<evidence type="ECO:0000256" key="14">
    <source>
        <dbReference type="ARBA" id="ARBA00051722"/>
    </source>
</evidence>
<dbReference type="PROSITE" id="PS50026">
    <property type="entry name" value="EGF_3"/>
    <property type="match status" value="1"/>
</dbReference>
<dbReference type="PANTHER" id="PTHR46957:SF6">
    <property type="entry name" value="PROTEIN-TYROSINE-PHOSPHATASE"/>
    <property type="match status" value="1"/>
</dbReference>
<keyword evidence="5 17" id="KW-0732">Signal</keyword>
<keyword evidence="7" id="KW-0378">Hydrolase</keyword>
<dbReference type="InterPro" id="IPR007110">
    <property type="entry name" value="Ig-like_dom"/>
</dbReference>
<dbReference type="FunFam" id="3.90.190.10:FF:000080">
    <property type="entry name" value="Receptor-type tyrosine-protein phosphatase mu"/>
    <property type="match status" value="1"/>
</dbReference>
<feature type="domain" description="Fibronectin type-III" evidence="22">
    <location>
        <begin position="1561"/>
        <end position="1658"/>
    </location>
</feature>
<dbReference type="GO" id="GO:0004725">
    <property type="term" value="F:protein tyrosine phosphatase activity"/>
    <property type="evidence" value="ECO:0007669"/>
    <property type="project" value="UniProtKB-EC"/>
</dbReference>
<feature type="domain" description="Ig-like" evidence="21">
    <location>
        <begin position="144"/>
        <end position="204"/>
    </location>
</feature>
<feature type="signal peptide" evidence="17">
    <location>
        <begin position="1"/>
        <end position="27"/>
    </location>
</feature>
<evidence type="ECO:0000256" key="1">
    <source>
        <dbReference type="ARBA" id="ARBA00004479"/>
    </source>
</evidence>
<dbReference type="Gene3D" id="3.90.190.10">
    <property type="entry name" value="Protein tyrosine phosphatase superfamily"/>
    <property type="match status" value="2"/>
</dbReference>
<feature type="domain" description="Tyrosine-protein phosphatase" evidence="19">
    <location>
        <begin position="2406"/>
        <end position="2669"/>
    </location>
</feature>
<keyword evidence="24" id="KW-1185">Reference proteome</keyword>
<dbReference type="Pfam" id="PF00041">
    <property type="entry name" value="fn3"/>
    <property type="match status" value="7"/>
</dbReference>
<feature type="domain" description="Fibronectin type-III" evidence="22">
    <location>
        <begin position="1250"/>
        <end position="1346"/>
    </location>
</feature>
<dbReference type="PROSITE" id="PS50853">
    <property type="entry name" value="FN3"/>
    <property type="match status" value="9"/>
</dbReference>
<evidence type="ECO:0000259" key="18">
    <source>
        <dbReference type="PROSITE" id="PS50026"/>
    </source>
</evidence>
<keyword evidence="10 16" id="KW-0472">Membrane</keyword>
<feature type="domain" description="Fibronectin type-III" evidence="22">
    <location>
        <begin position="1040"/>
        <end position="1135"/>
    </location>
</feature>
<dbReference type="FunFam" id="2.170.300.10:FF:000041">
    <property type="entry name" value="Tyrosine protein kinase receptor tie-1, putative"/>
    <property type="match status" value="1"/>
</dbReference>
<keyword evidence="12" id="KW-0325">Glycoprotein</keyword>